<gene>
    <name evidence="1" type="ORF">LTS18_006700</name>
</gene>
<reference evidence="1" key="1">
    <citation type="submission" date="2024-09" db="EMBL/GenBank/DDBJ databases">
        <title>Black Yeasts Isolated from many extreme environments.</title>
        <authorList>
            <person name="Coleine C."/>
            <person name="Stajich J.E."/>
            <person name="Selbmann L."/>
        </authorList>
    </citation>
    <scope>NUCLEOTIDE SEQUENCE</scope>
    <source>
        <strain evidence="1">CCFEE 5737</strain>
    </source>
</reference>
<proteinExistence type="predicted"/>
<name>A0ACC3D3P2_9PEZI</name>
<accession>A0ACC3D3P2</accession>
<organism evidence="1 2">
    <name type="scientific">Coniosporium uncinatum</name>
    <dbReference type="NCBI Taxonomy" id="93489"/>
    <lineage>
        <taxon>Eukaryota</taxon>
        <taxon>Fungi</taxon>
        <taxon>Dikarya</taxon>
        <taxon>Ascomycota</taxon>
        <taxon>Pezizomycotina</taxon>
        <taxon>Dothideomycetes</taxon>
        <taxon>Dothideomycetes incertae sedis</taxon>
        <taxon>Coniosporium</taxon>
    </lineage>
</organism>
<evidence type="ECO:0000313" key="2">
    <source>
        <dbReference type="Proteomes" id="UP001186974"/>
    </source>
</evidence>
<evidence type="ECO:0000313" key="1">
    <source>
        <dbReference type="EMBL" id="KAK3061243.1"/>
    </source>
</evidence>
<sequence>LASNYESKSQPHLSTPLYLRALTLCPPQSCHSAILMNNLSTSLSQQRSPSPFPEPPNAIHDASTTSNLPAAPSDYPAQARQWALRALAAAQNIKPPERTQECDIACAVATYNLGEIAEMAGDTIEARRRYEEGQSLAKAMGFEEGLKQCGDALKRLAKS</sequence>
<feature type="non-terminal residue" evidence="1">
    <location>
        <position position="1"/>
    </location>
</feature>
<dbReference type="EMBL" id="JAWDJW010007971">
    <property type="protein sequence ID" value="KAK3061243.1"/>
    <property type="molecule type" value="Genomic_DNA"/>
</dbReference>
<keyword evidence="2" id="KW-1185">Reference proteome</keyword>
<comment type="caution">
    <text evidence="1">The sequence shown here is derived from an EMBL/GenBank/DDBJ whole genome shotgun (WGS) entry which is preliminary data.</text>
</comment>
<dbReference type="Proteomes" id="UP001186974">
    <property type="component" value="Unassembled WGS sequence"/>
</dbReference>
<protein>
    <submittedName>
        <fullName evidence="1">Uncharacterized protein</fullName>
    </submittedName>
</protein>